<dbReference type="Proteomes" id="UP000663882">
    <property type="component" value="Unassembled WGS sequence"/>
</dbReference>
<feature type="non-terminal residue" evidence="2">
    <location>
        <position position="163"/>
    </location>
</feature>
<dbReference type="AlphaFoldDB" id="A0A815VSR9"/>
<dbReference type="EMBL" id="CAJNOU010008638">
    <property type="protein sequence ID" value="CAF1539569.1"/>
    <property type="molecule type" value="Genomic_DNA"/>
</dbReference>
<proteinExistence type="predicted"/>
<evidence type="ECO:0000313" key="2">
    <source>
        <dbReference type="EMBL" id="CAF1539569.1"/>
    </source>
</evidence>
<accession>A0A815VSR9</accession>
<evidence type="ECO:0000313" key="3">
    <source>
        <dbReference type="Proteomes" id="UP000663889"/>
    </source>
</evidence>
<dbReference type="Proteomes" id="UP000663889">
    <property type="component" value="Unassembled WGS sequence"/>
</dbReference>
<reference evidence="2" key="1">
    <citation type="submission" date="2021-02" db="EMBL/GenBank/DDBJ databases">
        <authorList>
            <person name="Nowell W R."/>
        </authorList>
    </citation>
    <scope>NUCLEOTIDE SEQUENCE</scope>
</reference>
<sequence length="163" mass="19074">MLRSCRLMYRNNEAELNRIDEFDKKYIHDPDSGKGKAIFWYTRDSFVYRLVNQALRTGDPDLIHPYRFFINDLYSELLSIHRQDIGSDEEDFVVYRGQGLIQPELTSLQSSVGQLVTFASFISTTVDRELAYGYARTSARDNVVPAFFEFHMNTQYDNTRPYA</sequence>
<dbReference type="SUPFAM" id="SSF56399">
    <property type="entry name" value="ADP-ribosylation"/>
    <property type="match status" value="1"/>
</dbReference>
<protein>
    <submittedName>
        <fullName evidence="2">Uncharacterized protein</fullName>
    </submittedName>
</protein>
<comment type="caution">
    <text evidence="2">The sequence shown here is derived from an EMBL/GenBank/DDBJ whole genome shotgun (WGS) entry which is preliminary data.</text>
</comment>
<dbReference type="EMBL" id="CAJNOO010008323">
    <property type="protein sequence ID" value="CAF1480619.1"/>
    <property type="molecule type" value="Genomic_DNA"/>
</dbReference>
<dbReference type="OrthoDB" id="9995036at2759"/>
<evidence type="ECO:0000313" key="1">
    <source>
        <dbReference type="EMBL" id="CAF1480619.1"/>
    </source>
</evidence>
<name>A0A815VSR9_9BILA</name>
<organism evidence="2 3">
    <name type="scientific">Rotaria sordida</name>
    <dbReference type="NCBI Taxonomy" id="392033"/>
    <lineage>
        <taxon>Eukaryota</taxon>
        <taxon>Metazoa</taxon>
        <taxon>Spiralia</taxon>
        <taxon>Gnathifera</taxon>
        <taxon>Rotifera</taxon>
        <taxon>Eurotatoria</taxon>
        <taxon>Bdelloidea</taxon>
        <taxon>Philodinida</taxon>
        <taxon>Philodinidae</taxon>
        <taxon>Rotaria</taxon>
    </lineage>
</organism>
<gene>
    <name evidence="1" type="ORF">RFH988_LOCUS37968</name>
    <name evidence="2" type="ORF">SEV965_LOCUS38044</name>
</gene>
<dbReference type="Gene3D" id="3.90.176.10">
    <property type="entry name" value="Toxin ADP-ribosyltransferase, Chain A, domain 1"/>
    <property type="match status" value="1"/>
</dbReference>